<dbReference type="AlphaFoldDB" id="A0ABD1GAG8"/>
<dbReference type="Gene3D" id="1.10.630.10">
    <property type="entry name" value="Cytochrome P450"/>
    <property type="match status" value="1"/>
</dbReference>
<name>A0ABD1GAG8_SALDI</name>
<dbReference type="InterPro" id="IPR001128">
    <property type="entry name" value="Cyt_P450"/>
</dbReference>
<dbReference type="InterPro" id="IPR036396">
    <property type="entry name" value="Cyt_P450_sf"/>
</dbReference>
<gene>
    <name evidence="14" type="ORF">AAHA92_24438</name>
</gene>
<dbReference type="PANTHER" id="PTHR47950:SF4">
    <property type="entry name" value="GERANIOL 8-HYDROXYLASE-LIKE"/>
    <property type="match status" value="1"/>
</dbReference>
<dbReference type="GO" id="GO:0016712">
    <property type="term" value="F:oxidoreductase activity, acting on paired donors, with incorporation or reduction of molecular oxygen, reduced flavin or flavoprotein as one donor, and incorporation of one atom of oxygen"/>
    <property type="evidence" value="ECO:0007669"/>
    <property type="project" value="UniProtKB-EC"/>
</dbReference>
<comment type="subcellular location">
    <subcellularLocation>
        <location evidence="2">Membrane</location>
        <topology evidence="2">Single-pass membrane protein</topology>
    </subcellularLocation>
</comment>
<evidence type="ECO:0000313" key="14">
    <source>
        <dbReference type="EMBL" id="KAL1540023.1"/>
    </source>
</evidence>
<evidence type="ECO:0000256" key="2">
    <source>
        <dbReference type="ARBA" id="ARBA00004167"/>
    </source>
</evidence>
<dbReference type="GO" id="GO:0046872">
    <property type="term" value="F:metal ion binding"/>
    <property type="evidence" value="ECO:0007669"/>
    <property type="project" value="UniProtKB-KW"/>
</dbReference>
<evidence type="ECO:0000256" key="9">
    <source>
        <dbReference type="ARBA" id="ARBA00023004"/>
    </source>
</evidence>
<evidence type="ECO:0000256" key="12">
    <source>
        <dbReference type="PIRSR" id="PIRSR602401-1"/>
    </source>
</evidence>
<evidence type="ECO:0000256" key="10">
    <source>
        <dbReference type="ARBA" id="ARBA00023033"/>
    </source>
</evidence>
<dbReference type="PRINTS" id="PR00463">
    <property type="entry name" value="EP450I"/>
</dbReference>
<evidence type="ECO:0000256" key="4">
    <source>
        <dbReference type="ARBA" id="ARBA00022617"/>
    </source>
</evidence>
<dbReference type="GO" id="GO:0016114">
    <property type="term" value="P:terpenoid biosynthetic process"/>
    <property type="evidence" value="ECO:0007669"/>
    <property type="project" value="UniProtKB-ARBA"/>
</dbReference>
<dbReference type="PRINTS" id="PR00385">
    <property type="entry name" value="P450"/>
</dbReference>
<evidence type="ECO:0000256" key="3">
    <source>
        <dbReference type="ARBA" id="ARBA00010617"/>
    </source>
</evidence>
<keyword evidence="7" id="KW-1133">Transmembrane helix</keyword>
<dbReference type="PANTHER" id="PTHR47950">
    <property type="entry name" value="CYTOCHROME P450, FAMILY 76, SUBFAMILY C, POLYPEPTIDE 5-RELATED"/>
    <property type="match status" value="1"/>
</dbReference>
<keyword evidence="9 12" id="KW-0408">Iron</keyword>
<protein>
    <submittedName>
        <fullName evidence="14">Unspecific monooxygenase</fullName>
        <ecNumber evidence="14">1.14.14.1</ecNumber>
    </submittedName>
</protein>
<dbReference type="InterPro" id="IPR002401">
    <property type="entry name" value="Cyt_P450_E_grp-I"/>
</dbReference>
<keyword evidence="6 12" id="KW-0479">Metal-binding</keyword>
<evidence type="ECO:0000256" key="8">
    <source>
        <dbReference type="ARBA" id="ARBA00023002"/>
    </source>
</evidence>
<keyword evidence="10 13" id="KW-0503">Monooxygenase</keyword>
<dbReference type="CDD" id="cd11073">
    <property type="entry name" value="CYP76-like"/>
    <property type="match status" value="1"/>
</dbReference>
<dbReference type="PROSITE" id="PS00086">
    <property type="entry name" value="CYTOCHROME_P450"/>
    <property type="match status" value="1"/>
</dbReference>
<evidence type="ECO:0000256" key="7">
    <source>
        <dbReference type="ARBA" id="ARBA00022989"/>
    </source>
</evidence>
<dbReference type="EC" id="1.14.14.1" evidence="14"/>
<keyword evidence="8 13" id="KW-0560">Oxidoreductase</keyword>
<dbReference type="Proteomes" id="UP001567538">
    <property type="component" value="Unassembled WGS sequence"/>
</dbReference>
<evidence type="ECO:0000256" key="13">
    <source>
        <dbReference type="RuleBase" id="RU000461"/>
    </source>
</evidence>
<proteinExistence type="inferred from homology"/>
<evidence type="ECO:0000256" key="5">
    <source>
        <dbReference type="ARBA" id="ARBA00022692"/>
    </source>
</evidence>
<dbReference type="GO" id="GO:0016020">
    <property type="term" value="C:membrane"/>
    <property type="evidence" value="ECO:0007669"/>
    <property type="project" value="UniProtKB-SubCell"/>
</dbReference>
<comment type="cofactor">
    <cofactor evidence="1 12">
        <name>heme</name>
        <dbReference type="ChEBI" id="CHEBI:30413"/>
    </cofactor>
</comment>
<dbReference type="EMBL" id="JBEAFC010000009">
    <property type="protein sequence ID" value="KAL1540023.1"/>
    <property type="molecule type" value="Genomic_DNA"/>
</dbReference>
<keyword evidence="4 12" id="KW-0349">Heme</keyword>
<keyword evidence="15" id="KW-1185">Reference proteome</keyword>
<reference evidence="14 15" key="1">
    <citation type="submission" date="2024-06" db="EMBL/GenBank/DDBJ databases">
        <title>A chromosome level genome sequence of Diviner's sage (Salvia divinorum).</title>
        <authorList>
            <person name="Ford S.A."/>
            <person name="Ro D.-K."/>
            <person name="Ness R.W."/>
            <person name="Phillips M.A."/>
        </authorList>
    </citation>
    <scope>NUCLEOTIDE SEQUENCE [LARGE SCALE GENOMIC DNA]</scope>
    <source>
        <strain evidence="14">SAF-2024a</strain>
        <tissue evidence="14">Leaf</tissue>
    </source>
</reference>
<dbReference type="FunFam" id="1.10.630.10:FF:000163">
    <property type="entry name" value="Geraniol 8-hydroxylase"/>
    <property type="match status" value="1"/>
</dbReference>
<evidence type="ECO:0000256" key="6">
    <source>
        <dbReference type="ARBA" id="ARBA00022723"/>
    </source>
</evidence>
<organism evidence="14 15">
    <name type="scientific">Salvia divinorum</name>
    <name type="common">Maria pastora</name>
    <name type="synonym">Diviner's sage</name>
    <dbReference type="NCBI Taxonomy" id="28513"/>
    <lineage>
        <taxon>Eukaryota</taxon>
        <taxon>Viridiplantae</taxon>
        <taxon>Streptophyta</taxon>
        <taxon>Embryophyta</taxon>
        <taxon>Tracheophyta</taxon>
        <taxon>Spermatophyta</taxon>
        <taxon>Magnoliopsida</taxon>
        <taxon>eudicotyledons</taxon>
        <taxon>Gunneridae</taxon>
        <taxon>Pentapetalae</taxon>
        <taxon>asterids</taxon>
        <taxon>lamiids</taxon>
        <taxon>Lamiales</taxon>
        <taxon>Lamiaceae</taxon>
        <taxon>Nepetoideae</taxon>
        <taxon>Mentheae</taxon>
        <taxon>Salviinae</taxon>
        <taxon>Salvia</taxon>
        <taxon>Salvia subgen. Calosphace</taxon>
    </lineage>
</organism>
<sequence length="500" mass="56135">MGAFLVYAVAFIAAWAAVVLSRRRRGSGGELPPGPAPLPIVGNIFQIQGDPHKSFAELAKTYGLLMTLRLGTQLAVVISSPEIAMEVLQKHGQSFANRSIPDAVNIHGHDKVSWNTMLADSVGWKRIRKLGREKLFSHQALQQTEGQRQERLRKLVEHVRGFSERGQVMNVGEATFTTMTDLVFSTLFSIDLTDYGAVDSIANKQFKEHINSFTRYIGVPNISDFYPILAPLDLQGIRRKIWYHLGSLLDFVEVMIQKRMCQRRESNYHNKNNFLDTLLDIAEGTEYDLTIKEIKHFCVDILVAGADTSAATTEWAMVELLLHPDKMAKLKAELKCVLGDKNIVEGSDISKLPYLKATINEVFRFHPAAPLLGPRVAGEDTQVNGYTIPKNTKVIVNFWAITRDPSIWANPESFEPERFLGKDINFEGQHYELIPFGSGRRICPGLPLAGRMLFCMVATLCHNFDWEIEGGPGSKLRQREDVFGLALQKKFPLMAKPIKV</sequence>
<dbReference type="InterPro" id="IPR017972">
    <property type="entry name" value="Cyt_P450_CS"/>
</dbReference>
<keyword evidence="5" id="KW-0812">Transmembrane</keyword>
<evidence type="ECO:0000256" key="1">
    <source>
        <dbReference type="ARBA" id="ARBA00001971"/>
    </source>
</evidence>
<keyword evidence="11" id="KW-0472">Membrane</keyword>
<comment type="similarity">
    <text evidence="3 13">Belongs to the cytochrome P450 family.</text>
</comment>
<dbReference type="Pfam" id="PF00067">
    <property type="entry name" value="p450"/>
    <property type="match status" value="1"/>
</dbReference>
<feature type="binding site" description="axial binding residue" evidence="12">
    <location>
        <position position="443"/>
    </location>
    <ligand>
        <name>heme</name>
        <dbReference type="ChEBI" id="CHEBI:30413"/>
    </ligand>
    <ligandPart>
        <name>Fe</name>
        <dbReference type="ChEBI" id="CHEBI:18248"/>
    </ligandPart>
</feature>
<dbReference type="SUPFAM" id="SSF48264">
    <property type="entry name" value="Cytochrome P450"/>
    <property type="match status" value="1"/>
</dbReference>
<accession>A0ABD1GAG8</accession>
<comment type="caution">
    <text evidence="14">The sequence shown here is derived from an EMBL/GenBank/DDBJ whole genome shotgun (WGS) entry which is preliminary data.</text>
</comment>
<evidence type="ECO:0000313" key="15">
    <source>
        <dbReference type="Proteomes" id="UP001567538"/>
    </source>
</evidence>
<evidence type="ECO:0000256" key="11">
    <source>
        <dbReference type="ARBA" id="ARBA00023136"/>
    </source>
</evidence>